<comment type="caution">
    <text evidence="2">The sequence shown here is derived from an EMBL/GenBank/DDBJ whole genome shotgun (WGS) entry which is preliminary data.</text>
</comment>
<dbReference type="EMBL" id="SLVU01000006">
    <property type="protein sequence ID" value="TCN31507.1"/>
    <property type="molecule type" value="Genomic_DNA"/>
</dbReference>
<gene>
    <name evidence="2" type="ORF">EV184_106280</name>
</gene>
<feature type="domain" description="TfuA-like core" evidence="1">
    <location>
        <begin position="47"/>
        <end position="166"/>
    </location>
</feature>
<proteinExistence type="predicted"/>
<evidence type="ECO:0000313" key="2">
    <source>
        <dbReference type="EMBL" id="TCN31507.1"/>
    </source>
</evidence>
<dbReference type="Pfam" id="PF07812">
    <property type="entry name" value="TfuA"/>
    <property type="match status" value="1"/>
</dbReference>
<dbReference type="InterPro" id="IPR012924">
    <property type="entry name" value="TfuA_core"/>
</dbReference>
<evidence type="ECO:0000313" key="3">
    <source>
        <dbReference type="Proteomes" id="UP000295043"/>
    </source>
</evidence>
<dbReference type="AlphaFoldDB" id="A0A4R2BUK4"/>
<organism evidence="2 3">
    <name type="scientific">Sinorhizobium americanum</name>
    <dbReference type="NCBI Taxonomy" id="194963"/>
    <lineage>
        <taxon>Bacteria</taxon>
        <taxon>Pseudomonadati</taxon>
        <taxon>Pseudomonadota</taxon>
        <taxon>Alphaproteobacteria</taxon>
        <taxon>Hyphomicrobiales</taxon>
        <taxon>Rhizobiaceae</taxon>
        <taxon>Sinorhizobium/Ensifer group</taxon>
        <taxon>Sinorhizobium</taxon>
    </lineage>
</organism>
<name>A0A4R2BUK4_9HYPH</name>
<sequence length="242" mass="25785">MKIVFVGPTVPDAARIVGDALAIRPPATQGDILRAVSEGATAIALIDGNFEYVAPVWHKEILFALSEGVAVLGASSMGALRAAECAFFGMVGIGDVFRQYIDGETVDDSDVALLHAPEELGYAPLTVPLVNLRATLRSLGEQHLLSAADAARIADAGASLFYKERTWAAIFARAGLASGVVAAMLRANYVDQKRIDALFLLDALQRMPAEKRAPPPDWNFNATSLWTTMLGRHPPSKEGADV</sequence>
<protein>
    <recommendedName>
        <fullName evidence="1">TfuA-like core domain-containing protein</fullName>
    </recommendedName>
</protein>
<reference evidence="2 3" key="1">
    <citation type="submission" date="2019-03" db="EMBL/GenBank/DDBJ databases">
        <title>Genomic Encyclopedia of Type Strains, Phase IV (KMG-V): Genome sequencing to study the core and pangenomes of soil and plant-associated prokaryotes.</title>
        <authorList>
            <person name="Whitman W."/>
        </authorList>
    </citation>
    <scope>NUCLEOTIDE SEQUENCE [LARGE SCALE GENOMIC DNA]</scope>
    <source>
        <strain evidence="2 3">23C40</strain>
    </source>
</reference>
<dbReference type="RefSeq" id="WP_132074908.1">
    <property type="nucleotide sequence ID" value="NZ_SLVU01000006.1"/>
</dbReference>
<accession>A0A4R2BUK4</accession>
<evidence type="ECO:0000259" key="1">
    <source>
        <dbReference type="Pfam" id="PF07812"/>
    </source>
</evidence>
<dbReference type="Proteomes" id="UP000295043">
    <property type="component" value="Unassembled WGS sequence"/>
</dbReference>